<dbReference type="NCBIfam" id="NF038402">
    <property type="entry name" value="TroA_like"/>
    <property type="match status" value="1"/>
</dbReference>
<protein>
    <submittedName>
        <fullName evidence="4">Iron complex transport system substrate-binding protein</fullName>
    </submittedName>
</protein>
<dbReference type="PANTHER" id="PTHR30535">
    <property type="entry name" value="VITAMIN B12-BINDING PROTEIN"/>
    <property type="match status" value="1"/>
</dbReference>
<reference evidence="4 5" key="1">
    <citation type="journal article" date="2015" name="Genome Announc.">
        <title>Draft Genome Sequence of a Heterotrophic Facultative Anaerobic Thermophilic Bacterium, Ardenticatena maritima Strain 110ST.</title>
        <authorList>
            <person name="Kawaichi S."/>
            <person name="Yoshida T."/>
            <person name="Sako Y."/>
            <person name="Nakamura R."/>
        </authorList>
    </citation>
    <scope>NUCLEOTIDE SEQUENCE [LARGE SCALE GENOMIC DNA]</scope>
    <source>
        <strain evidence="4 5">110S</strain>
    </source>
</reference>
<dbReference type="PROSITE" id="PS50983">
    <property type="entry name" value="FE_B12_PBP"/>
    <property type="match status" value="1"/>
</dbReference>
<reference evidence="5" key="2">
    <citation type="submission" date="2015-08" db="EMBL/GenBank/DDBJ databases">
        <title>Draft Genome Sequence of a Heterotrophic Facultative Anaerobic Bacterium Ardenticatena maritima Strain 110S.</title>
        <authorList>
            <person name="Kawaichi S."/>
            <person name="Yoshida T."/>
            <person name="Sako Y."/>
            <person name="Nakamura R."/>
        </authorList>
    </citation>
    <scope>NUCLEOTIDE SEQUENCE [LARGE SCALE GENOMIC DNA]</scope>
    <source>
        <strain evidence="5">110S</strain>
    </source>
</reference>
<evidence type="ECO:0000313" key="4">
    <source>
        <dbReference type="EMBL" id="GAP62474.1"/>
    </source>
</evidence>
<keyword evidence="5" id="KW-1185">Reference proteome</keyword>
<evidence type="ECO:0000256" key="1">
    <source>
        <dbReference type="ARBA" id="ARBA00008814"/>
    </source>
</evidence>
<keyword evidence="2" id="KW-0732">Signal</keyword>
<dbReference type="FunCoup" id="A0A0M9UC23">
    <property type="interactions" value="207"/>
</dbReference>
<dbReference type="InterPro" id="IPR002491">
    <property type="entry name" value="ABC_transptr_periplasmic_BD"/>
</dbReference>
<sequence length="276" mass="30713">MGGNMFETLYPRRIVSLAAEVPAILQALDEFHRLVGVSVFATYPPDVEHLPHVGGFSTPNVRRILDLRPDLVITTSDIHAEVTAELVRVGVQVISLNPHRLEDVYRNILLIGGLVGRMERAQWVVARMQADLATLARSLGLAAPVRVYFEEWPGPMVSGIGWVSDLIHLLGGEDIFRDRAVHAKAAQRVVTPELVRERQPDVIFLSWCGKPADTAILHRRPGWEAIPAVRENRIFEIPSDVILQAGPQLIEGARMLADGLRTVSQVLHVHRQSIQE</sequence>
<name>A0A0M9UC23_9CHLR</name>
<dbReference type="InParanoid" id="A0A0M9UC23"/>
<dbReference type="Gene3D" id="3.40.50.1980">
    <property type="entry name" value="Nitrogenase molybdenum iron protein domain"/>
    <property type="match status" value="2"/>
</dbReference>
<evidence type="ECO:0000256" key="2">
    <source>
        <dbReference type="ARBA" id="ARBA00022729"/>
    </source>
</evidence>
<gene>
    <name evidence="4" type="ORF">ARMA_0897</name>
</gene>
<proteinExistence type="inferred from homology"/>
<dbReference type="STRING" id="872965.SE16_02920"/>
<dbReference type="InterPro" id="IPR054828">
    <property type="entry name" value="Vit_B12_bind_prot"/>
</dbReference>
<dbReference type="EMBL" id="BBZA01000059">
    <property type="protein sequence ID" value="GAP62474.1"/>
    <property type="molecule type" value="Genomic_DNA"/>
</dbReference>
<dbReference type="SUPFAM" id="SSF53807">
    <property type="entry name" value="Helical backbone' metal receptor"/>
    <property type="match status" value="1"/>
</dbReference>
<accession>A0A0M9UC23</accession>
<dbReference type="AlphaFoldDB" id="A0A0M9UC23"/>
<dbReference type="GO" id="GO:0071281">
    <property type="term" value="P:cellular response to iron ion"/>
    <property type="evidence" value="ECO:0007669"/>
    <property type="project" value="TreeGrafter"/>
</dbReference>
<dbReference type="PANTHER" id="PTHR30535:SF34">
    <property type="entry name" value="MOLYBDATE-BINDING PROTEIN MOLA"/>
    <property type="match status" value="1"/>
</dbReference>
<comment type="similarity">
    <text evidence="1">Belongs to the bacterial solute-binding protein 8 family.</text>
</comment>
<dbReference type="InterPro" id="IPR050902">
    <property type="entry name" value="ABC_Transporter_SBP"/>
</dbReference>
<dbReference type="CDD" id="cd01144">
    <property type="entry name" value="BtuF"/>
    <property type="match status" value="1"/>
</dbReference>
<dbReference type="Pfam" id="PF01497">
    <property type="entry name" value="Peripla_BP_2"/>
    <property type="match status" value="1"/>
</dbReference>
<dbReference type="Proteomes" id="UP000037784">
    <property type="component" value="Unassembled WGS sequence"/>
</dbReference>
<organism evidence="4 5">
    <name type="scientific">Ardenticatena maritima</name>
    <dbReference type="NCBI Taxonomy" id="872965"/>
    <lineage>
        <taxon>Bacteria</taxon>
        <taxon>Bacillati</taxon>
        <taxon>Chloroflexota</taxon>
        <taxon>Ardenticatenia</taxon>
        <taxon>Ardenticatenales</taxon>
        <taxon>Ardenticatenaceae</taxon>
        <taxon>Ardenticatena</taxon>
    </lineage>
</organism>
<feature type="domain" description="Fe/B12 periplasmic-binding" evidence="3">
    <location>
        <begin position="13"/>
        <end position="271"/>
    </location>
</feature>
<evidence type="ECO:0000313" key="5">
    <source>
        <dbReference type="Proteomes" id="UP000037784"/>
    </source>
</evidence>
<evidence type="ECO:0000259" key="3">
    <source>
        <dbReference type="PROSITE" id="PS50983"/>
    </source>
</evidence>
<comment type="caution">
    <text evidence="4">The sequence shown here is derived from an EMBL/GenBank/DDBJ whole genome shotgun (WGS) entry which is preliminary data.</text>
</comment>